<dbReference type="AlphaFoldDB" id="A0A480A2C7"/>
<dbReference type="InterPro" id="IPR049598">
    <property type="entry name" value="HetP-like"/>
</dbReference>
<keyword evidence="2" id="KW-1185">Reference proteome</keyword>
<name>A0A480A2C7_9CYAN</name>
<dbReference type="RefSeq" id="WP_137668720.1">
    <property type="nucleotide sequence ID" value="NZ_BJCE01000196.1"/>
</dbReference>
<reference evidence="2" key="1">
    <citation type="submission" date="2019-02" db="EMBL/GenBank/DDBJ databases">
        <title>Draft genome sequence of Sphaerospermopsis reniformis NIES-1949.</title>
        <authorList>
            <person name="Yamaguchi H."/>
            <person name="Suzuki S."/>
            <person name="Kawachi M."/>
        </authorList>
    </citation>
    <scope>NUCLEOTIDE SEQUENCE [LARGE SCALE GENOMIC DNA]</scope>
    <source>
        <strain evidence="2">NIES-1949</strain>
    </source>
</reference>
<proteinExistence type="predicted"/>
<dbReference type="Proteomes" id="UP000300142">
    <property type="component" value="Unassembled WGS sequence"/>
</dbReference>
<evidence type="ECO:0000313" key="1">
    <source>
        <dbReference type="EMBL" id="GCL39007.1"/>
    </source>
</evidence>
<dbReference type="EMBL" id="BJCE01000196">
    <property type="protein sequence ID" value="GCL39007.1"/>
    <property type="molecule type" value="Genomic_DNA"/>
</dbReference>
<comment type="caution">
    <text evidence="1">The sequence shown here is derived from an EMBL/GenBank/DDBJ whole genome shotgun (WGS) entry which is preliminary data.</text>
</comment>
<accession>A0A480A2C7</accession>
<sequence length="100" mass="11715">MIQENFEQNQQLDKILKDAQFQQIIKAIILGKYAWACVLFLHFAGCDPLDYIPHEIYSQLIQDHYIFTGDKQHLKQDKKLEFSGLKVNWGKFTSSKHSSN</sequence>
<dbReference type="NCBIfam" id="NF037966">
    <property type="entry name" value="HetP_family"/>
    <property type="match status" value="1"/>
</dbReference>
<protein>
    <submittedName>
        <fullName evidence="1">Heterocyst differentiation protein</fullName>
    </submittedName>
</protein>
<organism evidence="1 2">
    <name type="scientific">Sphaerospermopsis reniformis</name>
    <dbReference type="NCBI Taxonomy" id="531300"/>
    <lineage>
        <taxon>Bacteria</taxon>
        <taxon>Bacillati</taxon>
        <taxon>Cyanobacteriota</taxon>
        <taxon>Cyanophyceae</taxon>
        <taxon>Nostocales</taxon>
        <taxon>Aphanizomenonaceae</taxon>
        <taxon>Sphaerospermopsis</taxon>
    </lineage>
</organism>
<evidence type="ECO:0000313" key="2">
    <source>
        <dbReference type="Proteomes" id="UP000300142"/>
    </source>
</evidence>
<gene>
    <name evidence="1" type="ORF">SR1949_41280</name>
</gene>